<dbReference type="STRING" id="1476583.DEIPH_ctg013orf0007"/>
<dbReference type="OrthoDB" id="9944764at2"/>
<evidence type="ECO:0000313" key="2">
    <source>
        <dbReference type="Proteomes" id="UP000020492"/>
    </source>
</evidence>
<reference evidence="1 2" key="1">
    <citation type="submission" date="2014-03" db="EMBL/GenBank/DDBJ databases">
        <title>Draft genome sequence of Deinococcus phoenicis 1P10ME.</title>
        <authorList>
            <person name="Stepanov V.G."/>
            <person name="Vaishampayan P."/>
            <person name="Venkateswaran K."/>
            <person name="Fox G.E."/>
        </authorList>
    </citation>
    <scope>NUCLEOTIDE SEQUENCE [LARGE SCALE GENOMIC DNA]</scope>
    <source>
        <strain evidence="1 2">1P10ME</strain>
    </source>
</reference>
<name>A0A016QRY5_9DEIO</name>
<proteinExistence type="predicted"/>
<sequence>MIQDGIYQWERVQVYGPSTPMLAQFCHGTLVRLDDGTTPVPTADLVSYASRVIREIEQRLDAQRRFGGRIEFTPTVVLSNPVTGLVGVPVGVGGEA</sequence>
<evidence type="ECO:0000313" key="1">
    <source>
        <dbReference type="EMBL" id="EYB68905.1"/>
    </source>
</evidence>
<dbReference type="AlphaFoldDB" id="A0A016QRY5"/>
<gene>
    <name evidence="1" type="ORF">DEIPH_ctg013orf0007</name>
</gene>
<dbReference type="EMBL" id="JHAC01000013">
    <property type="protein sequence ID" value="EYB68905.1"/>
    <property type="molecule type" value="Genomic_DNA"/>
</dbReference>
<comment type="caution">
    <text evidence="1">The sequence shown here is derived from an EMBL/GenBank/DDBJ whole genome shotgun (WGS) entry which is preliminary data.</text>
</comment>
<dbReference type="Proteomes" id="UP000020492">
    <property type="component" value="Unassembled WGS sequence"/>
</dbReference>
<organism evidence="1 2">
    <name type="scientific">Deinococcus phoenicis</name>
    <dbReference type="NCBI Taxonomy" id="1476583"/>
    <lineage>
        <taxon>Bacteria</taxon>
        <taxon>Thermotogati</taxon>
        <taxon>Deinococcota</taxon>
        <taxon>Deinococci</taxon>
        <taxon>Deinococcales</taxon>
        <taxon>Deinococcaceae</taxon>
        <taxon>Deinococcus</taxon>
    </lineage>
</organism>
<keyword evidence="2" id="KW-1185">Reference proteome</keyword>
<protein>
    <submittedName>
        <fullName evidence="1">Uncharacterized protein</fullName>
    </submittedName>
</protein>
<dbReference type="PATRIC" id="fig|1476583.3.peg.944"/>
<accession>A0A016QRY5</accession>
<dbReference type="RefSeq" id="WP_034354678.1">
    <property type="nucleotide sequence ID" value="NZ_JHAC01000013.1"/>
</dbReference>